<dbReference type="InterPro" id="IPR000742">
    <property type="entry name" value="EGF"/>
</dbReference>
<dbReference type="InParanoid" id="A0A0G4G025"/>
<comment type="similarity">
    <text evidence="2">Belongs to the fibulin family.</text>
</comment>
<dbReference type="Pfam" id="PF07645">
    <property type="entry name" value="EGF_CA"/>
    <property type="match status" value="2"/>
</dbReference>
<dbReference type="PROSITE" id="PS01187">
    <property type="entry name" value="EGF_CA"/>
    <property type="match status" value="2"/>
</dbReference>
<dbReference type="Pfam" id="PF12662">
    <property type="entry name" value="cEGF"/>
    <property type="match status" value="1"/>
</dbReference>
<dbReference type="InterPro" id="IPR000177">
    <property type="entry name" value="Apple"/>
</dbReference>
<dbReference type="Pfam" id="PF00024">
    <property type="entry name" value="PAN_1"/>
    <property type="match status" value="1"/>
</dbReference>
<dbReference type="EMBL" id="CDMY01000531">
    <property type="protein sequence ID" value="CEM20862.1"/>
    <property type="molecule type" value="Genomic_DNA"/>
</dbReference>
<dbReference type="PROSITE" id="PS50948">
    <property type="entry name" value="PAN"/>
    <property type="match status" value="1"/>
</dbReference>
<evidence type="ECO:0000256" key="1">
    <source>
        <dbReference type="ARBA" id="ARBA00004498"/>
    </source>
</evidence>
<accession>A0A0G4G025</accession>
<keyword evidence="7" id="KW-1015">Disulfide bond</keyword>
<dbReference type="VEuPathDB" id="CryptoDB:Vbra_16524"/>
<dbReference type="InterPro" id="IPR052235">
    <property type="entry name" value="Nephronectin_domain"/>
</dbReference>
<dbReference type="InterPro" id="IPR001881">
    <property type="entry name" value="EGF-like_Ca-bd_dom"/>
</dbReference>
<dbReference type="PROSITE" id="PS50026">
    <property type="entry name" value="EGF_3"/>
    <property type="match status" value="2"/>
</dbReference>
<comment type="subcellular location">
    <subcellularLocation>
        <location evidence="1">Secreted</location>
        <location evidence="1">Extracellular space</location>
        <location evidence="1">Extracellular matrix</location>
    </subcellularLocation>
</comment>
<dbReference type="FunFam" id="2.10.25.10:FF:000038">
    <property type="entry name" value="Fibrillin 2"/>
    <property type="match status" value="2"/>
</dbReference>
<gene>
    <name evidence="12" type="ORF">Vbra_16524</name>
</gene>
<feature type="domain" description="EGF-like" evidence="10">
    <location>
        <begin position="266"/>
        <end position="309"/>
    </location>
</feature>
<dbReference type="InterPro" id="IPR009030">
    <property type="entry name" value="Growth_fac_rcpt_cys_sf"/>
</dbReference>
<dbReference type="CDD" id="cd00054">
    <property type="entry name" value="EGF_CA"/>
    <property type="match status" value="2"/>
</dbReference>
<evidence type="ECO:0000259" key="10">
    <source>
        <dbReference type="PROSITE" id="PS50026"/>
    </source>
</evidence>
<dbReference type="SMART" id="SM00179">
    <property type="entry name" value="EGF_CA"/>
    <property type="match status" value="4"/>
</dbReference>
<feature type="compositionally biased region" description="Low complexity" evidence="9">
    <location>
        <begin position="592"/>
        <end position="604"/>
    </location>
</feature>
<evidence type="ECO:0000256" key="9">
    <source>
        <dbReference type="SAM" id="MobiDB-lite"/>
    </source>
</evidence>
<dbReference type="GO" id="GO:0006508">
    <property type="term" value="P:proteolysis"/>
    <property type="evidence" value="ECO:0007669"/>
    <property type="project" value="InterPro"/>
</dbReference>
<dbReference type="PANTHER" id="PTHR24050">
    <property type="entry name" value="PA14 DOMAIN-CONTAINING PROTEIN"/>
    <property type="match status" value="1"/>
</dbReference>
<evidence type="ECO:0000313" key="12">
    <source>
        <dbReference type="EMBL" id="CEM20862.1"/>
    </source>
</evidence>
<dbReference type="SUPFAM" id="SSF57414">
    <property type="entry name" value="Hairpin loop containing domain-like"/>
    <property type="match status" value="1"/>
</dbReference>
<dbReference type="Gene3D" id="3.50.4.10">
    <property type="entry name" value="Hepatocyte Growth Factor"/>
    <property type="match status" value="1"/>
</dbReference>
<evidence type="ECO:0000256" key="2">
    <source>
        <dbReference type="ARBA" id="ARBA00006127"/>
    </source>
</evidence>
<dbReference type="FunFam" id="2.10.25.10:FF:000240">
    <property type="entry name" value="Vitamin K-dependent protein S"/>
    <property type="match status" value="1"/>
</dbReference>
<dbReference type="SMART" id="SM00181">
    <property type="entry name" value="EGF"/>
    <property type="match status" value="5"/>
</dbReference>
<dbReference type="InterPro" id="IPR018097">
    <property type="entry name" value="EGF_Ca-bd_CS"/>
</dbReference>
<keyword evidence="5" id="KW-0732">Signal</keyword>
<keyword evidence="13" id="KW-1185">Reference proteome</keyword>
<evidence type="ECO:0000256" key="8">
    <source>
        <dbReference type="PROSITE-ProRule" id="PRU00076"/>
    </source>
</evidence>
<evidence type="ECO:0000256" key="7">
    <source>
        <dbReference type="ARBA" id="ARBA00023157"/>
    </source>
</evidence>
<dbReference type="InterPro" id="IPR049883">
    <property type="entry name" value="NOTCH1_EGF-like"/>
</dbReference>
<keyword evidence="3" id="KW-0272">Extracellular matrix</keyword>
<proteinExistence type="inferred from homology"/>
<feature type="region of interest" description="Disordered" evidence="9">
    <location>
        <begin position="589"/>
        <end position="613"/>
    </location>
</feature>
<dbReference type="Proteomes" id="UP000041254">
    <property type="component" value="Unassembled WGS sequence"/>
</dbReference>
<dbReference type="SUPFAM" id="SSF57184">
    <property type="entry name" value="Growth factor receptor domain"/>
    <property type="match status" value="2"/>
</dbReference>
<feature type="domain" description="Apple" evidence="11">
    <location>
        <begin position="420"/>
        <end position="488"/>
    </location>
</feature>
<evidence type="ECO:0000256" key="5">
    <source>
        <dbReference type="ARBA" id="ARBA00022729"/>
    </source>
</evidence>
<evidence type="ECO:0000259" key="11">
    <source>
        <dbReference type="PROSITE" id="PS50948"/>
    </source>
</evidence>
<name>A0A0G4G025_VITBC</name>
<feature type="domain" description="EGF-like" evidence="10">
    <location>
        <begin position="86"/>
        <end position="132"/>
    </location>
</feature>
<dbReference type="OrthoDB" id="10045365at2759"/>
<evidence type="ECO:0000256" key="4">
    <source>
        <dbReference type="ARBA" id="ARBA00022536"/>
    </source>
</evidence>
<dbReference type="STRING" id="1169540.A0A0G4G025"/>
<comment type="caution">
    <text evidence="8">Lacks conserved residue(s) required for the propagation of feature annotation.</text>
</comment>
<dbReference type="InterPro" id="IPR000152">
    <property type="entry name" value="EGF-type_Asp/Asn_hydroxyl_site"/>
</dbReference>
<evidence type="ECO:0000256" key="6">
    <source>
        <dbReference type="ARBA" id="ARBA00022737"/>
    </source>
</evidence>
<dbReference type="InterPro" id="IPR026823">
    <property type="entry name" value="cEGF"/>
</dbReference>
<dbReference type="Gene3D" id="2.10.25.10">
    <property type="entry name" value="Laminin"/>
    <property type="match status" value="5"/>
</dbReference>
<protein>
    <recommendedName>
        <fullName evidence="14">EGF-like domain-containing protein</fullName>
    </recommendedName>
</protein>
<keyword evidence="6" id="KW-0677">Repeat</keyword>
<dbReference type="SMART" id="SM00223">
    <property type="entry name" value="APPLE"/>
    <property type="match status" value="1"/>
</dbReference>
<dbReference type="AlphaFoldDB" id="A0A0G4G025"/>
<reference evidence="12 13" key="1">
    <citation type="submission" date="2014-11" db="EMBL/GenBank/DDBJ databases">
        <authorList>
            <person name="Zhu J."/>
            <person name="Qi W."/>
            <person name="Song R."/>
        </authorList>
    </citation>
    <scope>NUCLEOTIDE SEQUENCE [LARGE SCALE GENOMIC DNA]</scope>
</reference>
<evidence type="ECO:0000256" key="3">
    <source>
        <dbReference type="ARBA" id="ARBA00022530"/>
    </source>
</evidence>
<keyword evidence="3" id="KW-0964">Secreted</keyword>
<dbReference type="InterPro" id="IPR003609">
    <property type="entry name" value="Pan_app"/>
</dbReference>
<dbReference type="CDD" id="cd01100">
    <property type="entry name" value="APPLE_Factor_XI_like"/>
    <property type="match status" value="1"/>
</dbReference>
<dbReference type="PROSITE" id="PS00010">
    <property type="entry name" value="ASX_HYDROXYL"/>
    <property type="match status" value="2"/>
</dbReference>
<dbReference type="PANTHER" id="PTHR24050:SF26">
    <property type="entry name" value="FIBULIN-5"/>
    <property type="match status" value="1"/>
</dbReference>
<dbReference type="GO" id="GO:0005576">
    <property type="term" value="C:extracellular region"/>
    <property type="evidence" value="ECO:0007669"/>
    <property type="project" value="InterPro"/>
</dbReference>
<organism evidence="12 13">
    <name type="scientific">Vitrella brassicaformis (strain CCMP3155)</name>
    <dbReference type="NCBI Taxonomy" id="1169540"/>
    <lineage>
        <taxon>Eukaryota</taxon>
        <taxon>Sar</taxon>
        <taxon>Alveolata</taxon>
        <taxon>Colpodellida</taxon>
        <taxon>Vitrellaceae</taxon>
        <taxon>Vitrella</taxon>
    </lineage>
</organism>
<evidence type="ECO:0008006" key="14">
    <source>
        <dbReference type="Google" id="ProtNLM"/>
    </source>
</evidence>
<dbReference type="PROSITE" id="PS01186">
    <property type="entry name" value="EGF_2"/>
    <property type="match status" value="1"/>
</dbReference>
<dbReference type="GO" id="GO:0005509">
    <property type="term" value="F:calcium ion binding"/>
    <property type="evidence" value="ECO:0007669"/>
    <property type="project" value="InterPro"/>
</dbReference>
<sequence>MYRIFCPATDGRILSSSTSSSSPLPRSRPLPLSLSLVMLTLSLSTTSLLPLTSALPLVGRGVVGGGVGPLNRNGRRPAIPEDVKVTDGLCNLNNPCVPTANCTLTVPVVGKMVCECPKGFQGDGKKAGTGCQDVDECKAGTHTCGSEKDGAMCKNTEGSFECGCQKGWEKGKGGKCFDVNECASPLTNTCGGDSTCTNLPGTYRCDCGDKTMKAALNGTCVDLNECEDEDGKYNACAQKCKNTLGGFTCSCNEGYTLNADGHACDDIDECTAGTHKCGQHKCVNSVGSYRCECSAELGYQGAEDGVTCINLNECAMNPNICGRENCCMDLEPERGRYNCSRAIAVPSASSSLFRSPLQTATAATHGTVSALGAGAPSASCVGLLCPAHQRIQQQQAEREAMAQMLAAASAGAPGAGAVKCLERDVEYQGWDIRTTDGVMAVADCQQACRKDPGCDFFSYRAERSLCELKASNAGRTQSGGVVSGPKVCPQVMQAMGGALPRQRYPRFGGRRGRGLQPLQRRSEVMWSCPEGYKYASDWAREKKKERRQNFVDTVVKETSVQDLGSLATDNVFSDLASAGLTGLIKGNKTESGQQQQLGQGEQDGTSSTLPVSSMMPKAPSGLAGFLDSLLASDVEFSDLSQIANLALNIAGIAGDYSI</sequence>
<evidence type="ECO:0000313" key="13">
    <source>
        <dbReference type="Proteomes" id="UP000041254"/>
    </source>
</evidence>
<keyword evidence="4 8" id="KW-0245">EGF-like domain</keyword>